<evidence type="ECO:0000313" key="1">
    <source>
        <dbReference type="EMBL" id="RMZ96076.1"/>
    </source>
</evidence>
<evidence type="ECO:0000313" key="2">
    <source>
        <dbReference type="Proteomes" id="UP000276133"/>
    </source>
</evidence>
<dbReference type="Proteomes" id="UP000276133">
    <property type="component" value="Unassembled WGS sequence"/>
</dbReference>
<accession>A0A3M7PAG3</accession>
<dbReference type="Gene3D" id="3.60.10.10">
    <property type="entry name" value="Endonuclease/exonuclease/phosphatase"/>
    <property type="match status" value="1"/>
</dbReference>
<dbReference type="InterPro" id="IPR036691">
    <property type="entry name" value="Endo/exonu/phosph_ase_sf"/>
</dbReference>
<keyword evidence="2" id="KW-1185">Reference proteome</keyword>
<dbReference type="OrthoDB" id="8064241at2759"/>
<proteinExistence type="predicted"/>
<gene>
    <name evidence="1" type="ORF">BpHYR1_001206</name>
</gene>
<organism evidence="1 2">
    <name type="scientific">Brachionus plicatilis</name>
    <name type="common">Marine rotifer</name>
    <name type="synonym">Brachionus muelleri</name>
    <dbReference type="NCBI Taxonomy" id="10195"/>
    <lineage>
        <taxon>Eukaryota</taxon>
        <taxon>Metazoa</taxon>
        <taxon>Spiralia</taxon>
        <taxon>Gnathifera</taxon>
        <taxon>Rotifera</taxon>
        <taxon>Eurotatoria</taxon>
        <taxon>Monogononta</taxon>
        <taxon>Pseudotrocha</taxon>
        <taxon>Ploima</taxon>
        <taxon>Brachionidae</taxon>
        <taxon>Brachionus</taxon>
    </lineage>
</organism>
<dbReference type="EMBL" id="REGN01012311">
    <property type="protein sequence ID" value="RMZ96076.1"/>
    <property type="molecule type" value="Genomic_DNA"/>
</dbReference>
<sequence length="143" mass="16516">MHFINFDLFLDLSTSRLNTKDPFNEDNFFFNKGSSTLNKHGGRVEILVKEELEFVPDFSYDEFASELLCIKINPGKDKLYIFSLNNPPSKLLNFNIFEKINRNFKNYVLGGDLNVKTRQIGCKGENENGIILESNINELNIKE</sequence>
<name>A0A3M7PAG3_BRAPC</name>
<comment type="caution">
    <text evidence="1">The sequence shown here is derived from an EMBL/GenBank/DDBJ whole genome shotgun (WGS) entry which is preliminary data.</text>
</comment>
<dbReference type="SUPFAM" id="SSF56219">
    <property type="entry name" value="DNase I-like"/>
    <property type="match status" value="1"/>
</dbReference>
<dbReference type="AlphaFoldDB" id="A0A3M7PAG3"/>
<evidence type="ECO:0008006" key="3">
    <source>
        <dbReference type="Google" id="ProtNLM"/>
    </source>
</evidence>
<protein>
    <recommendedName>
        <fullName evidence="3">RNA-directed DNA polymerase from mobile element jockey-like</fullName>
    </recommendedName>
</protein>
<reference evidence="1 2" key="1">
    <citation type="journal article" date="2018" name="Sci. Rep.">
        <title>Genomic signatures of local adaptation to the degree of environmental predictability in rotifers.</title>
        <authorList>
            <person name="Franch-Gras L."/>
            <person name="Hahn C."/>
            <person name="Garcia-Roger E.M."/>
            <person name="Carmona M.J."/>
            <person name="Serra M."/>
            <person name="Gomez A."/>
        </authorList>
    </citation>
    <scope>NUCLEOTIDE SEQUENCE [LARGE SCALE GENOMIC DNA]</scope>
    <source>
        <strain evidence="1">HYR1</strain>
    </source>
</reference>